<evidence type="ECO:0008006" key="5">
    <source>
        <dbReference type="Google" id="ProtNLM"/>
    </source>
</evidence>
<feature type="region of interest" description="Disordered" evidence="1">
    <location>
        <begin position="140"/>
        <end position="175"/>
    </location>
</feature>
<dbReference type="Proteomes" id="UP000326907">
    <property type="component" value="Unassembled WGS sequence"/>
</dbReference>
<accession>A0A5N5EGS4</accession>
<dbReference type="EMBL" id="VYUA01000024">
    <property type="protein sequence ID" value="KAB2590016.1"/>
    <property type="molecule type" value="Genomic_DNA"/>
</dbReference>
<comment type="caution">
    <text evidence="3">The sequence shown here is derived from an EMBL/GenBank/DDBJ whole genome shotgun (WGS) entry which is preliminary data.</text>
</comment>
<keyword evidence="2" id="KW-0732">Signal</keyword>
<keyword evidence="4" id="KW-1185">Reference proteome</keyword>
<feature type="signal peptide" evidence="2">
    <location>
        <begin position="1"/>
        <end position="25"/>
    </location>
</feature>
<feature type="chain" id="PRO_5025004121" description="Lipoprotein" evidence="2">
    <location>
        <begin position="26"/>
        <end position="175"/>
    </location>
</feature>
<dbReference type="PROSITE" id="PS51257">
    <property type="entry name" value="PROKAR_LIPOPROTEIN"/>
    <property type="match status" value="1"/>
</dbReference>
<dbReference type="AlphaFoldDB" id="A0A5N5EGS4"/>
<proteinExistence type="predicted"/>
<reference evidence="3 4" key="1">
    <citation type="submission" date="2019-09" db="EMBL/GenBank/DDBJ databases">
        <authorList>
            <person name="Liu P."/>
        </authorList>
    </citation>
    <scope>NUCLEOTIDE SEQUENCE [LARGE SCALE GENOMIC DNA]</scope>
    <source>
        <strain evidence="3 4">TRM68085</strain>
    </source>
</reference>
<feature type="region of interest" description="Disordered" evidence="1">
    <location>
        <begin position="29"/>
        <end position="55"/>
    </location>
</feature>
<protein>
    <recommendedName>
        <fullName evidence="5">Lipoprotein</fullName>
    </recommendedName>
</protein>
<evidence type="ECO:0000313" key="3">
    <source>
        <dbReference type="EMBL" id="KAB2590016.1"/>
    </source>
</evidence>
<sequence>MTRFVRTGGAVVAALAAALALTACGSDDDAGKGSGPDAGSSATPGDDQGPDGAGTDAAALEGTWVGLTDGKNVTVSITAGKVALVADQAVCQGDVKDMGEVMLALKCTGGADDRTMGAIESNDGKKLVLSWDGGVKDTLAKADPGKLPTDLPSLPSDLPSDLPSLPELPEVPSAS</sequence>
<gene>
    <name evidence="3" type="ORF">F5983_24245</name>
</gene>
<name>A0A5N5EGS4_9ACTN</name>
<feature type="compositionally biased region" description="Low complexity" evidence="1">
    <location>
        <begin position="147"/>
        <end position="175"/>
    </location>
</feature>
<organism evidence="3 4">
    <name type="scientific">Streptomyces arboris</name>
    <dbReference type="NCBI Taxonomy" id="2600619"/>
    <lineage>
        <taxon>Bacteria</taxon>
        <taxon>Bacillati</taxon>
        <taxon>Actinomycetota</taxon>
        <taxon>Actinomycetes</taxon>
        <taxon>Kitasatosporales</taxon>
        <taxon>Streptomycetaceae</taxon>
        <taxon>Streptomyces</taxon>
    </lineage>
</organism>
<evidence type="ECO:0000256" key="1">
    <source>
        <dbReference type="SAM" id="MobiDB-lite"/>
    </source>
</evidence>
<evidence type="ECO:0000256" key="2">
    <source>
        <dbReference type="SAM" id="SignalP"/>
    </source>
</evidence>
<evidence type="ECO:0000313" key="4">
    <source>
        <dbReference type="Proteomes" id="UP000326907"/>
    </source>
</evidence>
<dbReference type="RefSeq" id="WP_151512190.1">
    <property type="nucleotide sequence ID" value="NZ_JBMVCA010000023.1"/>
</dbReference>